<feature type="binding site" evidence="7 10">
    <location>
        <position position="404"/>
    </location>
    <ligand>
        <name>Mn(2+)</name>
        <dbReference type="ChEBI" id="CHEBI:29035"/>
        <label>1</label>
    </ligand>
</feature>
<accession>A0A1Z1MB13</accession>
<evidence type="ECO:0000256" key="1">
    <source>
        <dbReference type="ARBA" id="ARBA00004798"/>
    </source>
</evidence>
<feature type="binding site" evidence="7 9">
    <location>
        <begin position="157"/>
        <end position="158"/>
    </location>
    <ligand>
        <name>substrate</name>
    </ligand>
</feature>
<dbReference type="InterPro" id="IPR036646">
    <property type="entry name" value="PGAM_B_sf"/>
</dbReference>
<gene>
    <name evidence="13" type="primary">pgmA</name>
    <name evidence="7" type="synonym">gpmI</name>
</gene>
<keyword evidence="5 7" id="KW-0464">Manganese</keyword>
<geneLocation type="chloroplast" evidence="13"/>
<feature type="binding site" evidence="7 9">
    <location>
        <position position="189"/>
    </location>
    <ligand>
        <name>substrate</name>
    </ligand>
</feature>
<keyword evidence="4 7" id="KW-0324">Glycolysis</keyword>
<keyword evidence="3 7" id="KW-0479">Metal-binding</keyword>
<dbReference type="RefSeq" id="YP_009394705.1">
    <property type="nucleotide sequence ID" value="NC_035274.1"/>
</dbReference>
<proteinExistence type="inferred from homology"/>
<evidence type="ECO:0000256" key="2">
    <source>
        <dbReference type="ARBA" id="ARBA00008819"/>
    </source>
</evidence>
<dbReference type="GO" id="GO:0030145">
    <property type="term" value="F:manganese ion binding"/>
    <property type="evidence" value="ECO:0007669"/>
    <property type="project" value="UniProtKB-UniRule"/>
</dbReference>
<organism evidence="13">
    <name type="scientific">Polysiphonia elongata</name>
    <dbReference type="NCBI Taxonomy" id="159753"/>
    <lineage>
        <taxon>Eukaryota</taxon>
        <taxon>Rhodophyta</taxon>
        <taxon>Florideophyceae</taxon>
        <taxon>Rhodymeniophycidae</taxon>
        <taxon>Ceramiales</taxon>
        <taxon>Rhodomelaceae</taxon>
        <taxon>Polysiphonioideae</taxon>
        <taxon>Polysiphonia</taxon>
    </lineage>
</organism>
<dbReference type="Gene3D" id="3.40.720.10">
    <property type="entry name" value="Alkaline Phosphatase, subunit A"/>
    <property type="match status" value="1"/>
</dbReference>
<dbReference type="PIRSF" id="PIRSF001492">
    <property type="entry name" value="IPGAM"/>
    <property type="match status" value="1"/>
</dbReference>
<feature type="binding site" evidence="7 10">
    <location>
        <position position="400"/>
    </location>
    <ligand>
        <name>Mn(2+)</name>
        <dbReference type="ChEBI" id="CHEBI:29035"/>
        <label>1</label>
    </ligand>
</feature>
<feature type="binding site" evidence="7 10">
    <location>
        <position position="442"/>
    </location>
    <ligand>
        <name>Mn(2+)</name>
        <dbReference type="ChEBI" id="CHEBI:29035"/>
        <label>2</label>
    </ligand>
</feature>
<comment type="catalytic activity">
    <reaction evidence="7">
        <text>(2R)-2-phosphoglycerate = (2R)-3-phosphoglycerate</text>
        <dbReference type="Rhea" id="RHEA:15901"/>
        <dbReference type="ChEBI" id="CHEBI:58272"/>
        <dbReference type="ChEBI" id="CHEBI:58289"/>
        <dbReference type="EC" id="5.4.2.12"/>
    </reaction>
</comment>
<feature type="domain" description="Metalloenzyme" evidence="11">
    <location>
        <begin position="9"/>
        <end position="499"/>
    </location>
</feature>
<dbReference type="Pfam" id="PF06415">
    <property type="entry name" value="iPGM_N"/>
    <property type="match status" value="1"/>
</dbReference>
<comment type="pathway">
    <text evidence="1 7">Carbohydrate degradation; glycolysis; pyruvate from D-glyceraldehyde 3-phosphate: step 3/5.</text>
</comment>
<dbReference type="EMBL" id="MF101427">
    <property type="protein sequence ID" value="ARW63267.1"/>
    <property type="molecule type" value="Genomic_DNA"/>
</dbReference>
<keyword evidence="6 7" id="KW-0413">Isomerase</keyword>
<feature type="binding site" evidence="7 10">
    <location>
        <position position="15"/>
    </location>
    <ligand>
        <name>Mn(2+)</name>
        <dbReference type="ChEBI" id="CHEBI:29035"/>
        <label>2</label>
    </ligand>
</feature>
<sequence length="525" mass="59472">MENENNYPLILTILDGWGYTKKIEGNAIKLAKTPNINKILEGNNISLLNASGEDVGLPVNQMGNSEVGHTTIGSGRIINQDLMRIKEEIDKGTFFNNLVIKDLFDTVSKRKSNLHIVGLCSDGGVHSHINHLLAIIKIIKNQDKKIKTCLHLITDGRDTEPEIAIKFLDIIQKSIDKSTHIQISTISGRYYSMDRDCRWSRTEKTYKILTEKSNSNVIKNYKQIIEKFYAENISDEFIPPTKLDNNIINNNDGILFFNFRPDRIRQLIQSLAKPSFKGFNRKKIKNLLFTTFTTYDNSLKIPVVFPAPNYKNFLGEIIANNNYKQLRLTETEKYAHVTYFFNGGIEEPFPGEDRELIPSPQVETYDLKPEMSAYKITNRLFDAIDKNLYKMIIVNYANADMIGHTGNLEATIKAIEVIDDCIGKIINKIKKTKITLIITADHGNAEYMIDNTGKKCKSHSINPVPFTIVENNNSYIYSLKSEGSLADIGPTILDILNLNIPLEMSGKSLIIQKKEKSAVNLNSDK</sequence>
<dbReference type="PANTHER" id="PTHR31637">
    <property type="entry name" value="2,3-BISPHOSPHOGLYCERATE-INDEPENDENT PHOSPHOGLYCERATE MUTASE"/>
    <property type="match status" value="1"/>
</dbReference>
<protein>
    <recommendedName>
        <fullName evidence="7">2,3-bisphosphoglycerate-independent phosphoglycerate mutase</fullName>
        <shortName evidence="7">BPG-independent PGAM</shortName>
        <shortName evidence="7">Phosphoglyceromutase</shortName>
        <shortName evidence="7">iPGM</shortName>
        <ecNumber evidence="7">5.4.2.12</ecNumber>
    </recommendedName>
</protein>
<dbReference type="Gene3D" id="3.40.1450.10">
    <property type="entry name" value="BPG-independent phosphoglycerate mutase, domain B"/>
    <property type="match status" value="1"/>
</dbReference>
<evidence type="ECO:0000256" key="10">
    <source>
        <dbReference type="PIRSR" id="PIRSR001492-3"/>
    </source>
</evidence>
<dbReference type="GO" id="GO:0004619">
    <property type="term" value="F:phosphoglycerate mutase activity"/>
    <property type="evidence" value="ECO:0007669"/>
    <property type="project" value="UniProtKB-UniRule"/>
</dbReference>
<dbReference type="FunFam" id="3.40.1450.10:FF:000002">
    <property type="entry name" value="2,3-bisphosphoglycerate-independent phosphoglycerate mutase"/>
    <property type="match status" value="1"/>
</dbReference>
<evidence type="ECO:0000256" key="9">
    <source>
        <dbReference type="PIRSR" id="PIRSR001492-2"/>
    </source>
</evidence>
<dbReference type="EC" id="5.4.2.12" evidence="7"/>
<feature type="binding site" evidence="7 9">
    <location>
        <position position="195"/>
    </location>
    <ligand>
        <name>substrate</name>
    </ligand>
</feature>
<dbReference type="InterPro" id="IPR017850">
    <property type="entry name" value="Alkaline_phosphatase_core_sf"/>
</dbReference>
<dbReference type="UniPathway" id="UPA00109">
    <property type="reaction ID" value="UER00186"/>
</dbReference>
<feature type="binding site" evidence="7 10">
    <location>
        <position position="65"/>
    </location>
    <ligand>
        <name>Mn(2+)</name>
        <dbReference type="ChEBI" id="CHEBI:29035"/>
        <label>2</label>
    </ligand>
</feature>
<evidence type="ECO:0000256" key="6">
    <source>
        <dbReference type="ARBA" id="ARBA00023235"/>
    </source>
</evidence>
<dbReference type="GO" id="GO:0006096">
    <property type="term" value="P:glycolytic process"/>
    <property type="evidence" value="ECO:0007669"/>
    <property type="project" value="UniProtKB-UniRule"/>
</dbReference>
<dbReference type="InterPro" id="IPR011258">
    <property type="entry name" value="BPG-indep_PGM_N"/>
</dbReference>
<reference evidence="13" key="1">
    <citation type="journal article" date="2017" name="J. Phycol.">
        <title>Analysis of chloroplast genomes and a supermatrix inform reclassification of the Rhodomelaceae (Rhodophyta).</title>
        <authorList>
            <person name="Diaz-Tapia P."/>
            <person name="Maggs C.A."/>
            <person name="West J.A."/>
            <person name="Verbruggen H."/>
        </authorList>
    </citation>
    <scope>NUCLEOTIDE SEQUENCE</scope>
    <source>
        <strain evidence="13">PD547</strain>
    </source>
</reference>
<feature type="binding site" evidence="7 10">
    <location>
        <position position="441"/>
    </location>
    <ligand>
        <name>Mn(2+)</name>
        <dbReference type="ChEBI" id="CHEBI:29035"/>
        <label>2</label>
    </ligand>
</feature>
<feature type="binding site" evidence="7 9">
    <location>
        <position position="126"/>
    </location>
    <ligand>
        <name>substrate</name>
    </ligand>
</feature>
<comment type="cofactor">
    <cofactor evidence="7">
        <name>Mn(2+)</name>
        <dbReference type="ChEBI" id="CHEBI:29035"/>
    </cofactor>
    <text evidence="7">Binds 2 manganese ions per subunit.</text>
</comment>
<evidence type="ECO:0000256" key="7">
    <source>
        <dbReference type="HAMAP-Rule" id="MF_01038"/>
    </source>
</evidence>
<evidence type="ECO:0000256" key="4">
    <source>
        <dbReference type="ARBA" id="ARBA00023152"/>
    </source>
</evidence>
<dbReference type="PANTHER" id="PTHR31637:SF0">
    <property type="entry name" value="2,3-BISPHOSPHOGLYCERATE-INDEPENDENT PHOSPHOGLYCERATE MUTASE"/>
    <property type="match status" value="1"/>
</dbReference>
<dbReference type="HAMAP" id="MF_01038">
    <property type="entry name" value="GpmI"/>
    <property type="match status" value="1"/>
</dbReference>
<comment type="subcellular location">
    <subcellularLocation>
        <location evidence="7">Plastid</location>
        <location evidence="7">Chloroplast</location>
    </subcellularLocation>
</comment>
<dbReference type="NCBIfam" id="TIGR01307">
    <property type="entry name" value="pgm_bpd_ind"/>
    <property type="match status" value="1"/>
</dbReference>
<feature type="binding site" evidence="7 9">
    <location>
        <begin position="260"/>
        <end position="263"/>
    </location>
    <ligand>
        <name>substrate</name>
    </ligand>
</feature>
<evidence type="ECO:0000313" key="13">
    <source>
        <dbReference type="EMBL" id="ARW63267.1"/>
    </source>
</evidence>
<keyword evidence="13" id="KW-0150">Chloroplast</keyword>
<feature type="binding site" evidence="7 10">
    <location>
        <position position="459"/>
    </location>
    <ligand>
        <name>Mn(2+)</name>
        <dbReference type="ChEBI" id="CHEBI:29035"/>
        <label>1</label>
    </ligand>
</feature>
<evidence type="ECO:0000259" key="11">
    <source>
        <dbReference type="Pfam" id="PF01676"/>
    </source>
</evidence>
<dbReference type="Pfam" id="PF01676">
    <property type="entry name" value="Metalloenzyme"/>
    <property type="match status" value="1"/>
</dbReference>
<dbReference type="GO" id="GO:0006007">
    <property type="term" value="P:glucose catabolic process"/>
    <property type="evidence" value="ECO:0007669"/>
    <property type="project" value="InterPro"/>
</dbReference>
<name>A0A1Z1MB13_9FLOR</name>
<dbReference type="SUPFAM" id="SSF64158">
    <property type="entry name" value="2,3-Bisphosphoglycerate-independent phosphoglycerate mutase, substrate-binding domain"/>
    <property type="match status" value="1"/>
</dbReference>
<comment type="similarity">
    <text evidence="2 7">Belongs to the BPG-independent phosphoglycerate mutase family.</text>
</comment>
<evidence type="ECO:0000256" key="8">
    <source>
        <dbReference type="PIRSR" id="PIRSR001492-1"/>
    </source>
</evidence>
<dbReference type="GO" id="GO:0009507">
    <property type="term" value="C:chloroplast"/>
    <property type="evidence" value="ECO:0007669"/>
    <property type="project" value="UniProtKB-SubCell"/>
</dbReference>
<evidence type="ECO:0000256" key="5">
    <source>
        <dbReference type="ARBA" id="ARBA00023211"/>
    </source>
</evidence>
<dbReference type="InterPro" id="IPR006124">
    <property type="entry name" value="Metalloenzyme"/>
</dbReference>
<dbReference type="CDD" id="cd16010">
    <property type="entry name" value="iPGM"/>
    <property type="match status" value="1"/>
</dbReference>
<dbReference type="GO" id="GO:0005829">
    <property type="term" value="C:cytosol"/>
    <property type="evidence" value="ECO:0007669"/>
    <property type="project" value="TreeGrafter"/>
</dbReference>
<feature type="active site" description="Phosphoserine intermediate" evidence="7 8">
    <location>
        <position position="65"/>
    </location>
</feature>
<evidence type="ECO:0000256" key="3">
    <source>
        <dbReference type="ARBA" id="ARBA00022723"/>
    </source>
</evidence>
<comment type="function">
    <text evidence="7">Catalyzes the interconversion of 2-phosphoglycerate and 3-phosphoglycerate.</text>
</comment>
<feature type="domain" description="BPG-independent PGAM N-terminal" evidence="12">
    <location>
        <begin position="85"/>
        <end position="296"/>
    </location>
</feature>
<dbReference type="SUPFAM" id="SSF53649">
    <property type="entry name" value="Alkaline phosphatase-like"/>
    <property type="match status" value="1"/>
</dbReference>
<feature type="binding site" evidence="7 9">
    <location>
        <position position="333"/>
    </location>
    <ligand>
        <name>substrate</name>
    </ligand>
</feature>
<evidence type="ECO:0000259" key="12">
    <source>
        <dbReference type="Pfam" id="PF06415"/>
    </source>
</evidence>
<dbReference type="InterPro" id="IPR005995">
    <property type="entry name" value="Pgm_bpd_ind"/>
</dbReference>
<keyword evidence="13" id="KW-0934">Plastid</keyword>
<dbReference type="AlphaFoldDB" id="A0A1Z1MB13"/>
<dbReference type="GeneID" id="33356612"/>